<name>A0A168LQF6_MUCCL</name>
<dbReference type="VEuPathDB" id="FungiDB:MUCCIDRAFT_189787"/>
<proteinExistence type="predicted"/>
<dbReference type="Proteomes" id="UP000077051">
    <property type="component" value="Unassembled WGS sequence"/>
</dbReference>
<dbReference type="EMBL" id="AMYB01000004">
    <property type="protein sequence ID" value="OAD03833.1"/>
    <property type="molecule type" value="Genomic_DNA"/>
</dbReference>
<sequence length="123" mass="14138">MAVIAVIDLWIFGDAWPANIPDIYLYNSIEAFINTSEADTISMKHVQVILVNNTPLHIGLERYKRKSGHHVWHCPNCQAKDVYYIKNNQCFTFCFVPLVPCGSTKKLYECQTCGWVNVQQPNF</sequence>
<protein>
    <recommendedName>
        <fullName evidence="4">Zinc-ribbon 15 domain-containing protein</fullName>
    </recommendedName>
</protein>
<evidence type="ECO:0000256" key="1">
    <source>
        <dbReference type="SAM" id="SignalP"/>
    </source>
</evidence>
<gene>
    <name evidence="2" type="ORF">MUCCIDRAFT_189787</name>
</gene>
<dbReference type="AlphaFoldDB" id="A0A168LQF6"/>
<reference evidence="2 3" key="1">
    <citation type="submission" date="2015-06" db="EMBL/GenBank/DDBJ databases">
        <title>Expansion of signal transduction pathways in fungi by whole-genome duplication.</title>
        <authorList>
            <consortium name="DOE Joint Genome Institute"/>
            <person name="Corrochano L.M."/>
            <person name="Kuo A."/>
            <person name="Marcet-Houben M."/>
            <person name="Polaino S."/>
            <person name="Salamov A."/>
            <person name="Villalobos J.M."/>
            <person name="Alvarez M.I."/>
            <person name="Avalos J."/>
            <person name="Benito E.P."/>
            <person name="Benoit I."/>
            <person name="Burger G."/>
            <person name="Camino L.P."/>
            <person name="Canovas D."/>
            <person name="Cerda-Olmedo E."/>
            <person name="Cheng J.-F."/>
            <person name="Dominguez A."/>
            <person name="Elias M."/>
            <person name="Eslava A.P."/>
            <person name="Glaser F."/>
            <person name="Grimwood J."/>
            <person name="Gutierrez G."/>
            <person name="Heitman J."/>
            <person name="Henrissat B."/>
            <person name="Iturriaga E.A."/>
            <person name="Lang B.F."/>
            <person name="Lavin J.L."/>
            <person name="Lee S."/>
            <person name="Li W."/>
            <person name="Lindquist E."/>
            <person name="Lopez-Garcia S."/>
            <person name="Luque E.M."/>
            <person name="Marcos A.T."/>
            <person name="Martin J."/>
            <person name="Mccluskey K."/>
            <person name="Medina H.R."/>
            <person name="Miralles-Duran A."/>
            <person name="Miyazaki A."/>
            <person name="Munoz-Torres E."/>
            <person name="Oguiza J.A."/>
            <person name="Ohm R."/>
            <person name="Olmedo M."/>
            <person name="Orejas M."/>
            <person name="Ortiz-Castellanos L."/>
            <person name="Pisabarro A.G."/>
            <person name="Rodriguez-Romero J."/>
            <person name="Ruiz-Herrera J."/>
            <person name="Ruiz-Vazquez R."/>
            <person name="Sanz C."/>
            <person name="Schackwitz W."/>
            <person name="Schmutz J."/>
            <person name="Shahriari M."/>
            <person name="Shelest E."/>
            <person name="Silva-Franco F."/>
            <person name="Soanes D."/>
            <person name="Syed K."/>
            <person name="Tagua V.G."/>
            <person name="Talbot N.J."/>
            <person name="Thon M."/>
            <person name="De Vries R.P."/>
            <person name="Wiebenga A."/>
            <person name="Yadav J.S."/>
            <person name="Braun E.L."/>
            <person name="Baker S."/>
            <person name="Garre V."/>
            <person name="Horwitz B."/>
            <person name="Torres-Martinez S."/>
            <person name="Idnurm A."/>
            <person name="Herrera-Estrella A."/>
            <person name="Gabaldon T."/>
            <person name="Grigoriev I.V."/>
        </authorList>
    </citation>
    <scope>NUCLEOTIDE SEQUENCE [LARGE SCALE GENOMIC DNA]</scope>
    <source>
        <strain evidence="2 3">CBS 277.49</strain>
    </source>
</reference>
<keyword evidence="3" id="KW-1185">Reference proteome</keyword>
<comment type="caution">
    <text evidence="2">The sequence shown here is derived from an EMBL/GenBank/DDBJ whole genome shotgun (WGS) entry which is preliminary data.</text>
</comment>
<evidence type="ECO:0008006" key="4">
    <source>
        <dbReference type="Google" id="ProtNLM"/>
    </source>
</evidence>
<evidence type="ECO:0000313" key="2">
    <source>
        <dbReference type="EMBL" id="OAD03833.1"/>
    </source>
</evidence>
<organism evidence="2 3">
    <name type="scientific">Mucor lusitanicus CBS 277.49</name>
    <dbReference type="NCBI Taxonomy" id="747725"/>
    <lineage>
        <taxon>Eukaryota</taxon>
        <taxon>Fungi</taxon>
        <taxon>Fungi incertae sedis</taxon>
        <taxon>Mucoromycota</taxon>
        <taxon>Mucoromycotina</taxon>
        <taxon>Mucoromycetes</taxon>
        <taxon>Mucorales</taxon>
        <taxon>Mucorineae</taxon>
        <taxon>Mucoraceae</taxon>
        <taxon>Mucor</taxon>
    </lineage>
</organism>
<evidence type="ECO:0000313" key="3">
    <source>
        <dbReference type="Proteomes" id="UP000077051"/>
    </source>
</evidence>
<accession>A0A168LQF6</accession>
<keyword evidence="1" id="KW-0732">Signal</keyword>
<feature type="signal peptide" evidence="1">
    <location>
        <begin position="1"/>
        <end position="17"/>
    </location>
</feature>
<dbReference type="OrthoDB" id="5545479at2759"/>
<feature type="chain" id="PRO_5007898771" description="Zinc-ribbon 15 domain-containing protein" evidence="1">
    <location>
        <begin position="18"/>
        <end position="123"/>
    </location>
</feature>